<dbReference type="AlphaFoldDB" id="A0A8E5MKP2"/>
<feature type="region of interest" description="Disordered" evidence="1">
    <location>
        <begin position="1"/>
        <end position="54"/>
    </location>
</feature>
<evidence type="ECO:0000313" key="3">
    <source>
        <dbReference type="Proteomes" id="UP000027002"/>
    </source>
</evidence>
<evidence type="ECO:0000313" key="2">
    <source>
        <dbReference type="EMBL" id="QUC23281.1"/>
    </source>
</evidence>
<evidence type="ECO:0000256" key="1">
    <source>
        <dbReference type="SAM" id="MobiDB-lite"/>
    </source>
</evidence>
<dbReference type="EMBL" id="CP072758">
    <property type="protein sequence ID" value="QUC23281.1"/>
    <property type="molecule type" value="Genomic_DNA"/>
</dbReference>
<dbReference type="RefSeq" id="XP_043000954.1">
    <property type="nucleotide sequence ID" value="XM_043145019.1"/>
</dbReference>
<gene>
    <name evidence="2" type="ORF">UV8b_07522</name>
</gene>
<name>A0A8E5MKP2_USTVR</name>
<feature type="compositionally biased region" description="Basic and acidic residues" evidence="1">
    <location>
        <begin position="10"/>
        <end position="21"/>
    </location>
</feature>
<dbReference type="GeneID" id="66068299"/>
<accession>A0A8E5MKP2</accession>
<sequence>MGSPTNADTEAGKEGGKGTEKGRRRLHFQASGSKLLETGRRLEEDWREQDDGPLQALRQTQGMDGFLGDPSAPSQCQPVPAMLHPAAALAPRCQAAKARRSSLCKSACGSQGRACWDVLSLMDSERPGAEPAAQPPATPTTTTTTTSSCSGGCSR</sequence>
<dbReference type="KEGG" id="uvi:66068299"/>
<dbReference type="Proteomes" id="UP000027002">
    <property type="component" value="Chromosome 6"/>
</dbReference>
<feature type="region of interest" description="Disordered" evidence="1">
    <location>
        <begin position="126"/>
        <end position="155"/>
    </location>
</feature>
<protein>
    <submittedName>
        <fullName evidence="2">Uncharacterized protein</fullName>
    </submittedName>
</protein>
<proteinExistence type="predicted"/>
<keyword evidence="3" id="KW-1185">Reference proteome</keyword>
<organism evidence="2 3">
    <name type="scientific">Ustilaginoidea virens</name>
    <name type="common">Rice false smut fungus</name>
    <name type="synonym">Villosiclava virens</name>
    <dbReference type="NCBI Taxonomy" id="1159556"/>
    <lineage>
        <taxon>Eukaryota</taxon>
        <taxon>Fungi</taxon>
        <taxon>Dikarya</taxon>
        <taxon>Ascomycota</taxon>
        <taxon>Pezizomycotina</taxon>
        <taxon>Sordariomycetes</taxon>
        <taxon>Hypocreomycetidae</taxon>
        <taxon>Hypocreales</taxon>
        <taxon>Clavicipitaceae</taxon>
        <taxon>Ustilaginoidea</taxon>
    </lineage>
</organism>
<reference evidence="2" key="1">
    <citation type="submission" date="2020-03" db="EMBL/GenBank/DDBJ databases">
        <title>A mixture of massive structural variations and highly conserved coding sequences in Ustilaginoidea virens genome.</title>
        <authorList>
            <person name="Zhang K."/>
            <person name="Zhao Z."/>
            <person name="Zhang Z."/>
            <person name="Li Y."/>
            <person name="Hsiang T."/>
            <person name="Sun W."/>
        </authorList>
    </citation>
    <scope>NUCLEOTIDE SEQUENCE</scope>
    <source>
        <strain evidence="2">UV-8b</strain>
    </source>
</reference>